<organism evidence="7 8">
    <name type="scientific">Pseudodesulfovibrio senegalensis</name>
    <dbReference type="NCBI Taxonomy" id="1721087"/>
    <lineage>
        <taxon>Bacteria</taxon>
        <taxon>Pseudomonadati</taxon>
        <taxon>Thermodesulfobacteriota</taxon>
        <taxon>Desulfovibrionia</taxon>
        <taxon>Desulfovibrionales</taxon>
        <taxon>Desulfovibrionaceae</taxon>
    </lineage>
</organism>
<evidence type="ECO:0000256" key="1">
    <source>
        <dbReference type="ARBA" id="ARBA00004141"/>
    </source>
</evidence>
<evidence type="ECO:0000256" key="4">
    <source>
        <dbReference type="ARBA" id="ARBA00022989"/>
    </source>
</evidence>
<evidence type="ECO:0000256" key="5">
    <source>
        <dbReference type="ARBA" id="ARBA00023136"/>
    </source>
</evidence>
<dbReference type="PANTHER" id="PTHR11101:SF80">
    <property type="entry name" value="PHOSPHATE TRANSPORTER"/>
    <property type="match status" value="1"/>
</dbReference>
<keyword evidence="6" id="KW-0592">Phosphate transport</keyword>
<dbReference type="Pfam" id="PF01384">
    <property type="entry name" value="PHO4"/>
    <property type="match status" value="1"/>
</dbReference>
<feature type="transmembrane region" description="Helical" evidence="6">
    <location>
        <begin position="6"/>
        <end position="24"/>
    </location>
</feature>
<evidence type="ECO:0000256" key="2">
    <source>
        <dbReference type="ARBA" id="ARBA00022448"/>
    </source>
</evidence>
<proteinExistence type="inferred from homology"/>
<keyword evidence="4 6" id="KW-1133">Transmembrane helix</keyword>
<feature type="transmembrane region" description="Helical" evidence="6">
    <location>
        <begin position="383"/>
        <end position="405"/>
    </location>
</feature>
<gene>
    <name evidence="7" type="ORF">F8A88_00495</name>
</gene>
<dbReference type="AlphaFoldDB" id="A0A6N6N5N5"/>
<keyword evidence="3 6" id="KW-0812">Transmembrane</keyword>
<accession>A0A6N6N5N5</accession>
<dbReference type="InterPro" id="IPR001204">
    <property type="entry name" value="Phos_transporter"/>
</dbReference>
<reference evidence="7 8" key="1">
    <citation type="journal article" date="2017" name="Int. J. Syst. Evol. Microbiol.">
        <title>Desulfovibrio senegalensis sp. nov., a mesophilic sulfate reducer isolated from marine sediment.</title>
        <authorList>
            <person name="Thioye A."/>
            <person name="Gam Z.B.A."/>
            <person name="Mbengue M."/>
            <person name="Cayol J.L."/>
            <person name="Joseph-Bartoli M."/>
            <person name="Toure-Kane C."/>
            <person name="Labat M."/>
        </authorList>
    </citation>
    <scope>NUCLEOTIDE SEQUENCE [LARGE SCALE GENOMIC DNA]</scope>
    <source>
        <strain evidence="7 8">DSM 101509</strain>
    </source>
</reference>
<feature type="transmembrane region" description="Helical" evidence="6">
    <location>
        <begin position="293"/>
        <end position="313"/>
    </location>
</feature>
<dbReference type="Proteomes" id="UP000438699">
    <property type="component" value="Unassembled WGS sequence"/>
</dbReference>
<comment type="subcellular location">
    <subcellularLocation>
        <location evidence="1 6">Membrane</location>
        <topology evidence="1 6">Multi-pass membrane protein</topology>
    </subcellularLocation>
</comment>
<feature type="transmembrane region" description="Helical" evidence="6">
    <location>
        <begin position="140"/>
        <end position="158"/>
    </location>
</feature>
<dbReference type="EMBL" id="WAIE01000001">
    <property type="protein sequence ID" value="KAB1442789.1"/>
    <property type="molecule type" value="Genomic_DNA"/>
</dbReference>
<name>A0A6N6N5N5_9BACT</name>
<comment type="similarity">
    <text evidence="6">Belongs to the inorganic phosphate transporter (PiT) (TC 2.A.20) family.</text>
</comment>
<comment type="caution">
    <text evidence="7">The sequence shown here is derived from an EMBL/GenBank/DDBJ whole genome shotgun (WGS) entry which is preliminary data.</text>
</comment>
<keyword evidence="2 6" id="KW-0813">Transport</keyword>
<feature type="transmembrane region" description="Helical" evidence="6">
    <location>
        <begin position="208"/>
        <end position="226"/>
    </location>
</feature>
<evidence type="ECO:0000256" key="3">
    <source>
        <dbReference type="ARBA" id="ARBA00022692"/>
    </source>
</evidence>
<dbReference type="GO" id="GO:0016020">
    <property type="term" value="C:membrane"/>
    <property type="evidence" value="ECO:0007669"/>
    <property type="project" value="UniProtKB-SubCell"/>
</dbReference>
<evidence type="ECO:0000256" key="6">
    <source>
        <dbReference type="RuleBase" id="RU363058"/>
    </source>
</evidence>
<dbReference type="OrthoDB" id="9779554at2"/>
<feature type="transmembrane region" description="Helical" evidence="6">
    <location>
        <begin position="178"/>
        <end position="196"/>
    </location>
</feature>
<keyword evidence="8" id="KW-1185">Reference proteome</keyword>
<sequence length="410" mass="43134">MDVYDLFFYLSLFAGFMMAFNLGANDVANSMASAVGAKAITVRQAVFIAGVLNFAGAVFLGSHVTATVSKGIINASSIDPKIMMIGMFAALLAAAIWVLLSTLTSLPVSSTHSVVGAIAGMGIVAGGMDVVNWLKMGGIVLSWVISPFFAAAIGFAVFSHVRRYILYKKHFILQARRWAPFWVALTVSLVVLSFLYKTPIGKNLHLPWAVSLGVAVVLALCTWAGARIWAGRVVKDVEEGAEGVERVFRKMQVGTSCYVALSQGANDVANAIGPVAAIYMIAKDHVLLGKAEVPISMLILGGVGIAVGISLLGHKVMATVGSKITTLTNTRGFAVDFGAASTVLVASNLGLPVSTTHAAVGAVVGVGLARGFSAVDFRVLGRIVIYWLLTVPIAALTSIVIFELLKWMCL</sequence>
<dbReference type="PANTHER" id="PTHR11101">
    <property type="entry name" value="PHOSPHATE TRANSPORTER"/>
    <property type="match status" value="1"/>
</dbReference>
<dbReference type="GO" id="GO:0035435">
    <property type="term" value="P:phosphate ion transmembrane transport"/>
    <property type="evidence" value="ECO:0007669"/>
    <property type="project" value="TreeGrafter"/>
</dbReference>
<keyword evidence="5 6" id="KW-0472">Membrane</keyword>
<feature type="transmembrane region" description="Helical" evidence="6">
    <location>
        <begin position="45"/>
        <end position="62"/>
    </location>
</feature>
<dbReference type="RefSeq" id="WP_151148980.1">
    <property type="nucleotide sequence ID" value="NZ_WAIE01000001.1"/>
</dbReference>
<evidence type="ECO:0000313" key="7">
    <source>
        <dbReference type="EMBL" id="KAB1442789.1"/>
    </source>
</evidence>
<feature type="transmembrane region" description="Helical" evidence="6">
    <location>
        <begin position="333"/>
        <end position="351"/>
    </location>
</feature>
<protein>
    <recommendedName>
        <fullName evidence="6">Phosphate transporter</fullName>
    </recommendedName>
</protein>
<evidence type="ECO:0000313" key="8">
    <source>
        <dbReference type="Proteomes" id="UP000438699"/>
    </source>
</evidence>
<feature type="transmembrane region" description="Helical" evidence="6">
    <location>
        <begin position="82"/>
        <end position="102"/>
    </location>
</feature>
<feature type="transmembrane region" description="Helical" evidence="6">
    <location>
        <begin position="114"/>
        <end position="134"/>
    </location>
</feature>
<dbReference type="GO" id="GO:0005315">
    <property type="term" value="F:phosphate transmembrane transporter activity"/>
    <property type="evidence" value="ECO:0007669"/>
    <property type="project" value="InterPro"/>
</dbReference>